<keyword evidence="2" id="KW-0813">Transport</keyword>
<dbReference type="AlphaFoldDB" id="A0A7C4FFY2"/>
<dbReference type="InterPro" id="IPR027417">
    <property type="entry name" value="P-loop_NTPase"/>
</dbReference>
<evidence type="ECO:0000256" key="2">
    <source>
        <dbReference type="ARBA" id="ARBA00022448"/>
    </source>
</evidence>
<dbReference type="PROSITE" id="PS50893">
    <property type="entry name" value="ABC_TRANSPORTER_2"/>
    <property type="match status" value="1"/>
</dbReference>
<evidence type="ECO:0000256" key="1">
    <source>
        <dbReference type="ARBA" id="ARBA00005417"/>
    </source>
</evidence>
<dbReference type="InterPro" id="IPR003439">
    <property type="entry name" value="ABC_transporter-like_ATP-bd"/>
</dbReference>
<gene>
    <name evidence="7" type="ORF">ENV17_08620</name>
</gene>
<dbReference type="GO" id="GO:0015658">
    <property type="term" value="F:branched-chain amino acid transmembrane transporter activity"/>
    <property type="evidence" value="ECO:0007669"/>
    <property type="project" value="TreeGrafter"/>
</dbReference>
<evidence type="ECO:0000256" key="5">
    <source>
        <dbReference type="ARBA" id="ARBA00022970"/>
    </source>
</evidence>
<organism evidence="7">
    <name type="scientific">Thermofilum pendens</name>
    <dbReference type="NCBI Taxonomy" id="2269"/>
    <lineage>
        <taxon>Archaea</taxon>
        <taxon>Thermoproteota</taxon>
        <taxon>Thermoprotei</taxon>
        <taxon>Thermofilales</taxon>
        <taxon>Thermofilaceae</taxon>
        <taxon>Thermofilum</taxon>
    </lineage>
</organism>
<keyword evidence="5" id="KW-0029">Amino-acid transport</keyword>
<dbReference type="PROSITE" id="PS00211">
    <property type="entry name" value="ABC_TRANSPORTER_1"/>
    <property type="match status" value="1"/>
</dbReference>
<comment type="caution">
    <text evidence="7">The sequence shown here is derived from an EMBL/GenBank/DDBJ whole genome shotgun (WGS) entry which is preliminary data.</text>
</comment>
<evidence type="ECO:0000313" key="7">
    <source>
        <dbReference type="EMBL" id="HGI44431.1"/>
    </source>
</evidence>
<dbReference type="SUPFAM" id="SSF52540">
    <property type="entry name" value="P-loop containing nucleoside triphosphate hydrolases"/>
    <property type="match status" value="1"/>
</dbReference>
<dbReference type="GO" id="GO:0015807">
    <property type="term" value="P:L-amino acid transport"/>
    <property type="evidence" value="ECO:0007669"/>
    <property type="project" value="TreeGrafter"/>
</dbReference>
<dbReference type="GO" id="GO:0005524">
    <property type="term" value="F:ATP binding"/>
    <property type="evidence" value="ECO:0007669"/>
    <property type="project" value="UniProtKB-KW"/>
</dbReference>
<dbReference type="Gene3D" id="3.40.50.300">
    <property type="entry name" value="P-loop containing nucleotide triphosphate hydrolases"/>
    <property type="match status" value="1"/>
</dbReference>
<feature type="domain" description="ABC transporter" evidence="6">
    <location>
        <begin position="9"/>
        <end position="240"/>
    </location>
</feature>
<protein>
    <submittedName>
        <fullName evidence="7">ABC transporter ATP-binding protein</fullName>
    </submittedName>
</protein>
<dbReference type="EMBL" id="DTFI01000259">
    <property type="protein sequence ID" value="HGI44431.1"/>
    <property type="molecule type" value="Genomic_DNA"/>
</dbReference>
<dbReference type="CDD" id="cd03224">
    <property type="entry name" value="ABC_TM1139_LivF_branched"/>
    <property type="match status" value="1"/>
</dbReference>
<name>A0A7C4FFY2_THEPE</name>
<keyword evidence="3" id="KW-0547">Nucleotide-binding</keyword>
<evidence type="ECO:0000259" key="6">
    <source>
        <dbReference type="PROSITE" id="PS50893"/>
    </source>
</evidence>
<accession>A0A7C4FFY2</accession>
<evidence type="ECO:0000256" key="3">
    <source>
        <dbReference type="ARBA" id="ARBA00022741"/>
    </source>
</evidence>
<dbReference type="PANTHER" id="PTHR43820">
    <property type="entry name" value="HIGH-AFFINITY BRANCHED-CHAIN AMINO ACID TRANSPORT ATP-BINDING PROTEIN LIVF"/>
    <property type="match status" value="1"/>
</dbReference>
<dbReference type="SMART" id="SM00382">
    <property type="entry name" value="AAA"/>
    <property type="match status" value="1"/>
</dbReference>
<comment type="similarity">
    <text evidence="1">Belongs to the ABC transporter superfamily.</text>
</comment>
<keyword evidence="4 7" id="KW-0067">ATP-binding</keyword>
<reference evidence="7" key="1">
    <citation type="journal article" date="2020" name="mSystems">
        <title>Genome- and Community-Level Interaction Insights into Carbon Utilization and Element Cycling Functions of Hydrothermarchaeota in Hydrothermal Sediment.</title>
        <authorList>
            <person name="Zhou Z."/>
            <person name="Liu Y."/>
            <person name="Xu W."/>
            <person name="Pan J."/>
            <person name="Luo Z.H."/>
            <person name="Li M."/>
        </authorList>
    </citation>
    <scope>NUCLEOTIDE SEQUENCE [LARGE SCALE GENOMIC DNA]</scope>
    <source>
        <strain evidence="7">SpSt-735</strain>
    </source>
</reference>
<dbReference type="GO" id="GO:0016887">
    <property type="term" value="F:ATP hydrolysis activity"/>
    <property type="evidence" value="ECO:0007669"/>
    <property type="project" value="InterPro"/>
</dbReference>
<dbReference type="InterPro" id="IPR052156">
    <property type="entry name" value="BCAA_Transport_ATP-bd_LivF"/>
</dbReference>
<dbReference type="InterPro" id="IPR003593">
    <property type="entry name" value="AAA+_ATPase"/>
</dbReference>
<proteinExistence type="inferred from homology"/>
<dbReference type="Pfam" id="PF00005">
    <property type="entry name" value="ABC_tran"/>
    <property type="match status" value="1"/>
</dbReference>
<dbReference type="PANTHER" id="PTHR43820:SF2">
    <property type="entry name" value="ABC TRANSPORTER ATP-BINDING PROTEIN"/>
    <property type="match status" value="1"/>
</dbReference>
<sequence>MSSMAGSLLAVKDLHTYIAGFHILQGVSFEVEEGSVTVVLGRNGVGKTTTLKTIMGIYRPARGEVIFRGENIAGLPPYTIASKGISFVPSERNIFATLTVEENLRLAYNGPRGKLGDRLEMVYNLFPELKRFSTLKAGELSGGQQRMLALACGMVREHTLLILDEPSEGLSPAYVKMFFKRLREFKKEQGKTILLVEQNFALAREAMDFVYLMDKGVVVAGFPAEKVEENRDLVRRILGVSL</sequence>
<evidence type="ECO:0000256" key="4">
    <source>
        <dbReference type="ARBA" id="ARBA00022840"/>
    </source>
</evidence>
<dbReference type="InterPro" id="IPR017871">
    <property type="entry name" value="ABC_transporter-like_CS"/>
</dbReference>